<comment type="similarity">
    <text evidence="7">Belongs to the glycosyl hydrolase 32 family.</text>
</comment>
<proteinExistence type="inferred from homology"/>
<dbReference type="EC" id="3.2.1.26" evidence="2 7"/>
<dbReference type="InterPro" id="IPR001362">
    <property type="entry name" value="Glyco_hydro_32"/>
</dbReference>
<name>A0ABS6BY54_9CLOT</name>
<comment type="caution">
    <text evidence="11">The sequence shown here is derived from an EMBL/GenBank/DDBJ whole genome shotgun (WGS) entry which is preliminary data.</text>
</comment>
<dbReference type="InterPro" id="IPR051214">
    <property type="entry name" value="GH32_Enzymes"/>
</dbReference>
<evidence type="ECO:0000259" key="10">
    <source>
        <dbReference type="Pfam" id="PF08244"/>
    </source>
</evidence>
<dbReference type="InterPro" id="IPR018053">
    <property type="entry name" value="Glyco_hydro_32_AS"/>
</dbReference>
<dbReference type="PANTHER" id="PTHR43101">
    <property type="entry name" value="BETA-FRUCTOSIDASE"/>
    <property type="match status" value="1"/>
</dbReference>
<evidence type="ECO:0000313" key="11">
    <source>
        <dbReference type="EMBL" id="MBU3161537.1"/>
    </source>
</evidence>
<dbReference type="SMART" id="SM00640">
    <property type="entry name" value="Glyco_32"/>
    <property type="match status" value="1"/>
</dbReference>
<evidence type="ECO:0000256" key="4">
    <source>
        <dbReference type="ARBA" id="ARBA00022801"/>
    </source>
</evidence>
<organism evidence="11 12">
    <name type="scientific">Clostridium frigoris</name>
    <dbReference type="NCBI Taxonomy" id="205327"/>
    <lineage>
        <taxon>Bacteria</taxon>
        <taxon>Bacillati</taxon>
        <taxon>Bacillota</taxon>
        <taxon>Clostridia</taxon>
        <taxon>Eubacteriales</taxon>
        <taxon>Clostridiaceae</taxon>
        <taxon>Clostridium</taxon>
    </lineage>
</organism>
<dbReference type="CDD" id="cd18623">
    <property type="entry name" value="GH32_ScrB-like"/>
    <property type="match status" value="1"/>
</dbReference>
<dbReference type="PANTHER" id="PTHR43101:SF1">
    <property type="entry name" value="BETA-FRUCTOSIDASE"/>
    <property type="match status" value="1"/>
</dbReference>
<dbReference type="NCBIfam" id="TIGR01322">
    <property type="entry name" value="scrB_fam"/>
    <property type="match status" value="1"/>
</dbReference>
<sequence length="488" mass="56544">MKNSKLTKVAANIFRDLNEKVNGDYYRLKYHLMPSVGFMNDPNGFIQFNSEYHLFYQFNPLYPKDKLVCWAHVKSLDLVHWSTASPALCPSEWYETHGCYSGCAVNNNGEFTLIYTGNVKDESGKRETYQCIAQSSDGENFVKYKNNPVISNAPTGYTTHFRDPKVWKHDGLWYMAIGAQTEKEEGVVLLYSSEDLLVWNKIGEVAGSNTNRLNYLGYMWECPNLFKLDGKDILLFCPQGVEPNGDLYNNRYQCGYLVGKLDYKSGKLAYGDFIELDRGFEFYAPQVSRDEKGRLLLVGWMGIPEEEDSPTVKNNWLHCLTIVRQLHLENNKIYQNPVEEIKLLRTNETRYDNVVINNEQIKLDNIYGDSFELVCDFSWENVLEFGIKLRCDDGENEKTLLYYNTEEEKIILDRCKSGLSKIGVRKCRIENSKKLSIRLFMDKSSVEIFINKGEETFSSRIYPKEESKNIFFYAQGGMVNVNIKHWII</sequence>
<evidence type="ECO:0000313" key="12">
    <source>
        <dbReference type="Proteomes" id="UP000776252"/>
    </source>
</evidence>
<dbReference type="Proteomes" id="UP000776252">
    <property type="component" value="Unassembled WGS sequence"/>
</dbReference>
<dbReference type="Pfam" id="PF08244">
    <property type="entry name" value="Glyco_hydro_32C"/>
    <property type="match status" value="1"/>
</dbReference>
<gene>
    <name evidence="11" type="ORF">KPL37_17660</name>
</gene>
<evidence type="ECO:0000259" key="9">
    <source>
        <dbReference type="Pfam" id="PF00251"/>
    </source>
</evidence>
<keyword evidence="8" id="KW-0119">Carbohydrate metabolism</keyword>
<protein>
    <recommendedName>
        <fullName evidence="3 7">Sucrose-6-phosphate hydrolase</fullName>
        <ecNumber evidence="2 7">3.2.1.26</ecNumber>
    </recommendedName>
    <alternativeName>
        <fullName evidence="6 8">Invertase</fullName>
    </alternativeName>
</protein>
<comment type="subcellular location">
    <subcellularLocation>
        <location evidence="8">Cytoplasm</location>
    </subcellularLocation>
</comment>
<dbReference type="InterPro" id="IPR013189">
    <property type="entry name" value="Glyco_hydro_32_C"/>
</dbReference>
<comment type="catalytic activity">
    <reaction evidence="7">
        <text>Hydrolysis of terminal non-reducing beta-D-fructofuranoside residues in beta-D-fructofuranosides.</text>
        <dbReference type="EC" id="3.2.1.26"/>
    </reaction>
</comment>
<dbReference type="GO" id="GO:0004564">
    <property type="term" value="F:beta-fructofuranosidase activity"/>
    <property type="evidence" value="ECO:0007669"/>
    <property type="project" value="UniProtKB-EC"/>
</dbReference>
<dbReference type="EMBL" id="JAHLDV010000071">
    <property type="protein sequence ID" value="MBU3161537.1"/>
    <property type="molecule type" value="Genomic_DNA"/>
</dbReference>
<keyword evidence="12" id="KW-1185">Reference proteome</keyword>
<comment type="function">
    <text evidence="8">Enables the bacterium to metabolize sucrose as a sole carbon source.</text>
</comment>
<keyword evidence="5 7" id="KW-0326">Glycosidase</keyword>
<accession>A0ABS6BY54</accession>
<feature type="domain" description="Glycosyl hydrolase family 32 N-terminal" evidence="9">
    <location>
        <begin position="31"/>
        <end position="337"/>
    </location>
</feature>
<reference evidence="11 12" key="1">
    <citation type="submission" date="2021-06" db="EMBL/GenBank/DDBJ databases">
        <title>Clostridia strains as spoilage organisms.</title>
        <authorList>
            <person name="Wambui J."/>
            <person name="Stephan R."/>
            <person name="Stevens M.J.A."/>
        </authorList>
    </citation>
    <scope>NUCLEOTIDE SEQUENCE [LARGE SCALE GENOMIC DNA]</scope>
    <source>
        <strain evidence="11 12">DSM 14204</strain>
    </source>
</reference>
<keyword evidence="8" id="KW-0963">Cytoplasm</keyword>
<evidence type="ECO:0000256" key="5">
    <source>
        <dbReference type="ARBA" id="ARBA00023295"/>
    </source>
</evidence>
<feature type="domain" description="Glycosyl hydrolase family 32 C-terminal" evidence="10">
    <location>
        <begin position="340"/>
        <end position="486"/>
    </location>
</feature>
<evidence type="ECO:0000256" key="2">
    <source>
        <dbReference type="ARBA" id="ARBA00012758"/>
    </source>
</evidence>
<keyword evidence="4 7" id="KW-0378">Hydrolase</keyword>
<evidence type="ECO:0000256" key="3">
    <source>
        <dbReference type="ARBA" id="ARBA00019623"/>
    </source>
</evidence>
<evidence type="ECO:0000256" key="8">
    <source>
        <dbReference type="RuleBase" id="RU365015"/>
    </source>
</evidence>
<comment type="pathway">
    <text evidence="1 8">Glycan biosynthesis; sucrose metabolism.</text>
</comment>
<evidence type="ECO:0000256" key="6">
    <source>
        <dbReference type="ARBA" id="ARBA00033367"/>
    </source>
</evidence>
<dbReference type="InterPro" id="IPR006232">
    <property type="entry name" value="Suc6P_hydrolase"/>
</dbReference>
<evidence type="ECO:0000256" key="1">
    <source>
        <dbReference type="ARBA" id="ARBA00004914"/>
    </source>
</evidence>
<dbReference type="PROSITE" id="PS00609">
    <property type="entry name" value="GLYCOSYL_HYDROL_F32"/>
    <property type="match status" value="1"/>
</dbReference>
<dbReference type="Pfam" id="PF00251">
    <property type="entry name" value="Glyco_hydro_32N"/>
    <property type="match status" value="1"/>
</dbReference>
<dbReference type="InterPro" id="IPR013148">
    <property type="entry name" value="Glyco_hydro_32_N"/>
</dbReference>
<evidence type="ECO:0000256" key="7">
    <source>
        <dbReference type="RuleBase" id="RU362110"/>
    </source>
</evidence>